<keyword evidence="1" id="KW-0472">Membrane</keyword>
<dbReference type="EMBL" id="SMMG02000002">
    <property type="protein sequence ID" value="KAA3483738.1"/>
    <property type="molecule type" value="Genomic_DNA"/>
</dbReference>
<feature type="transmembrane region" description="Helical" evidence="1">
    <location>
        <begin position="45"/>
        <end position="65"/>
    </location>
</feature>
<sequence length="84" mass="9976">MEMVRLKCGFPNGIVIRAINSKRVTHIFMWMRIFRTLKMEKHGGLLAFMYLGLCLDILIKLQALLRRNEVGFDQKDKWLSFNLF</sequence>
<evidence type="ECO:0000313" key="2">
    <source>
        <dbReference type="EMBL" id="KAA3483738.1"/>
    </source>
</evidence>
<name>A0A5B6WQV6_9ROSI</name>
<comment type="caution">
    <text evidence="2">The sequence shown here is derived from an EMBL/GenBank/DDBJ whole genome shotgun (WGS) entry which is preliminary data.</text>
</comment>
<evidence type="ECO:0000256" key="1">
    <source>
        <dbReference type="SAM" id="Phobius"/>
    </source>
</evidence>
<protein>
    <submittedName>
        <fullName evidence="2">Uncharacterized protein</fullName>
    </submittedName>
</protein>
<gene>
    <name evidence="2" type="ORF">EPI10_005886</name>
</gene>
<proteinExistence type="predicted"/>
<dbReference type="Proteomes" id="UP000325315">
    <property type="component" value="Unassembled WGS sequence"/>
</dbReference>
<keyword evidence="1" id="KW-1133">Transmembrane helix</keyword>
<evidence type="ECO:0000313" key="3">
    <source>
        <dbReference type="Proteomes" id="UP000325315"/>
    </source>
</evidence>
<accession>A0A5B6WQV6</accession>
<dbReference type="AlphaFoldDB" id="A0A5B6WQV6"/>
<keyword evidence="3" id="KW-1185">Reference proteome</keyword>
<reference evidence="3" key="1">
    <citation type="journal article" date="2019" name="Plant Biotechnol. J.">
        <title>Genome sequencing of the Australian wild diploid species Gossypium australe highlights disease resistance and delayed gland morphogenesis.</title>
        <authorList>
            <person name="Cai Y."/>
            <person name="Cai X."/>
            <person name="Wang Q."/>
            <person name="Wang P."/>
            <person name="Zhang Y."/>
            <person name="Cai C."/>
            <person name="Xu Y."/>
            <person name="Wang K."/>
            <person name="Zhou Z."/>
            <person name="Wang C."/>
            <person name="Geng S."/>
            <person name="Li B."/>
            <person name="Dong Q."/>
            <person name="Hou Y."/>
            <person name="Wang H."/>
            <person name="Ai P."/>
            <person name="Liu Z."/>
            <person name="Yi F."/>
            <person name="Sun M."/>
            <person name="An G."/>
            <person name="Cheng J."/>
            <person name="Zhang Y."/>
            <person name="Shi Q."/>
            <person name="Xie Y."/>
            <person name="Shi X."/>
            <person name="Chang Y."/>
            <person name="Huang F."/>
            <person name="Chen Y."/>
            <person name="Hong S."/>
            <person name="Mi L."/>
            <person name="Sun Q."/>
            <person name="Zhang L."/>
            <person name="Zhou B."/>
            <person name="Peng R."/>
            <person name="Zhang X."/>
            <person name="Liu F."/>
        </authorList>
    </citation>
    <scope>NUCLEOTIDE SEQUENCE [LARGE SCALE GENOMIC DNA]</scope>
    <source>
        <strain evidence="3">cv. PA1801</strain>
    </source>
</reference>
<organism evidence="2 3">
    <name type="scientific">Gossypium australe</name>
    <dbReference type="NCBI Taxonomy" id="47621"/>
    <lineage>
        <taxon>Eukaryota</taxon>
        <taxon>Viridiplantae</taxon>
        <taxon>Streptophyta</taxon>
        <taxon>Embryophyta</taxon>
        <taxon>Tracheophyta</taxon>
        <taxon>Spermatophyta</taxon>
        <taxon>Magnoliopsida</taxon>
        <taxon>eudicotyledons</taxon>
        <taxon>Gunneridae</taxon>
        <taxon>Pentapetalae</taxon>
        <taxon>rosids</taxon>
        <taxon>malvids</taxon>
        <taxon>Malvales</taxon>
        <taxon>Malvaceae</taxon>
        <taxon>Malvoideae</taxon>
        <taxon>Gossypium</taxon>
    </lineage>
</organism>
<keyword evidence="1" id="KW-0812">Transmembrane</keyword>